<accession>A0ACB9CRD9</accession>
<gene>
    <name evidence="1" type="ORF">L2E82_26851</name>
</gene>
<keyword evidence="2" id="KW-1185">Reference proteome</keyword>
<dbReference type="EMBL" id="CM042013">
    <property type="protein sequence ID" value="KAI3736864.1"/>
    <property type="molecule type" value="Genomic_DNA"/>
</dbReference>
<reference evidence="2" key="1">
    <citation type="journal article" date="2022" name="Mol. Ecol. Resour.">
        <title>The genomes of chicory, endive, great burdock and yacon provide insights into Asteraceae palaeo-polyploidization history and plant inulin production.</title>
        <authorList>
            <person name="Fan W."/>
            <person name="Wang S."/>
            <person name="Wang H."/>
            <person name="Wang A."/>
            <person name="Jiang F."/>
            <person name="Liu H."/>
            <person name="Zhao H."/>
            <person name="Xu D."/>
            <person name="Zhang Y."/>
        </authorList>
    </citation>
    <scope>NUCLEOTIDE SEQUENCE [LARGE SCALE GENOMIC DNA]</scope>
    <source>
        <strain evidence="2">cv. Punajuju</strain>
    </source>
</reference>
<comment type="caution">
    <text evidence="1">The sequence shown here is derived from an EMBL/GenBank/DDBJ whole genome shotgun (WGS) entry which is preliminary data.</text>
</comment>
<organism evidence="1 2">
    <name type="scientific">Cichorium intybus</name>
    <name type="common">Chicory</name>
    <dbReference type="NCBI Taxonomy" id="13427"/>
    <lineage>
        <taxon>Eukaryota</taxon>
        <taxon>Viridiplantae</taxon>
        <taxon>Streptophyta</taxon>
        <taxon>Embryophyta</taxon>
        <taxon>Tracheophyta</taxon>
        <taxon>Spermatophyta</taxon>
        <taxon>Magnoliopsida</taxon>
        <taxon>eudicotyledons</taxon>
        <taxon>Gunneridae</taxon>
        <taxon>Pentapetalae</taxon>
        <taxon>asterids</taxon>
        <taxon>campanulids</taxon>
        <taxon>Asterales</taxon>
        <taxon>Asteraceae</taxon>
        <taxon>Cichorioideae</taxon>
        <taxon>Cichorieae</taxon>
        <taxon>Cichoriinae</taxon>
        <taxon>Cichorium</taxon>
    </lineage>
</organism>
<evidence type="ECO:0000313" key="1">
    <source>
        <dbReference type="EMBL" id="KAI3736864.1"/>
    </source>
</evidence>
<proteinExistence type="predicted"/>
<evidence type="ECO:0000313" key="2">
    <source>
        <dbReference type="Proteomes" id="UP001055811"/>
    </source>
</evidence>
<reference evidence="1 2" key="2">
    <citation type="journal article" date="2022" name="Mol. Ecol. Resour.">
        <title>The genomes of chicory, endive, great burdock and yacon provide insights into Asteraceae paleo-polyploidization history and plant inulin production.</title>
        <authorList>
            <person name="Fan W."/>
            <person name="Wang S."/>
            <person name="Wang H."/>
            <person name="Wang A."/>
            <person name="Jiang F."/>
            <person name="Liu H."/>
            <person name="Zhao H."/>
            <person name="Xu D."/>
            <person name="Zhang Y."/>
        </authorList>
    </citation>
    <scope>NUCLEOTIDE SEQUENCE [LARGE SCALE GENOMIC DNA]</scope>
    <source>
        <strain evidence="2">cv. Punajuju</strain>
        <tissue evidence="1">Leaves</tissue>
    </source>
</reference>
<protein>
    <submittedName>
        <fullName evidence="1">Uncharacterized protein</fullName>
    </submittedName>
</protein>
<dbReference type="Proteomes" id="UP001055811">
    <property type="component" value="Linkage Group LG05"/>
</dbReference>
<name>A0ACB9CRD9_CICIN</name>
<sequence length="326" mass="36704">MRIWVSGRFFWVLRFSLHRFPFPPSAPHLSFTLQLAGLRVNLFSPSSSSPALYPVDCLSDELSVPGAHIFPVLLPLILRFLLHRLLGRRAEKAFMGLYLITLFVTLELAVLAATFNSKAIALLVGNDHDSKGVQGIGIETALSFVKSFNEDEVLERYSFLELHFDHNPSVSTSLALASAFGIMETIALFFGSGLLLNTMGIPVVRFTNERETDLRLPGSFESIEEYLRVFQPLLFEECRAELYSTWEELTETSSKNSHTMDGMMWVHVFVQPTVNRIVSREGMRTSSIALTALAGYTGNDFVRRNIKKLVDIIRGHQLETDLRMGN</sequence>